<dbReference type="Proteomes" id="UP000789524">
    <property type="component" value="Unassembled WGS sequence"/>
</dbReference>
<comment type="cofactor">
    <cofactor evidence="1">
        <name>Mn(2+)</name>
        <dbReference type="ChEBI" id="CHEBI:29035"/>
    </cofactor>
</comment>
<evidence type="ECO:0000256" key="1">
    <source>
        <dbReference type="ARBA" id="ARBA00001936"/>
    </source>
</evidence>
<feature type="domain" description="Calcineurin-like phosphoesterase" evidence="11">
    <location>
        <begin position="22"/>
        <end position="259"/>
    </location>
</feature>
<dbReference type="AlphaFoldDB" id="A0A8J2QSG8"/>
<evidence type="ECO:0000313" key="13">
    <source>
        <dbReference type="Proteomes" id="UP000789524"/>
    </source>
</evidence>
<gene>
    <name evidence="12" type="ORF">DCHRY22_LOCUS7292</name>
</gene>
<comment type="similarity">
    <text evidence="3">Belongs to the metallophosphoesterase superfamily. MPPE1 family.</text>
</comment>
<dbReference type="GO" id="GO:0006506">
    <property type="term" value="P:GPI anchor biosynthetic process"/>
    <property type="evidence" value="ECO:0007669"/>
    <property type="project" value="InterPro"/>
</dbReference>
<accession>A0A8J2QSG8</accession>
<sequence>MQCDWPVLNKDPLDKTDPVYAMIIADTHLLGSRDGHWFDKWRREWQMHRGFQAAMTLHKPEVVFVLGKHLRDLFDEGKWCSQKEFDEYVERFHRLFKIPVDTKMYTVVGNHDIGFHYRITPQLANRFEEKMKSPPVQLVSIRGNHFVLLNSMAMEGDGCTFCSRAVAEIDKIADIMKCSSGSKLCKGREKLQKYSKPIILQHYPLYRVSDGICKEPNVEPWSRKSELFIERWDCLSRESTEYLVESLQPRVVFGAHTHHGCKIEHSFMPTRDHKIEFTEYTVPSFSWRNSLEPEYYLVSINTSEVKVLKCELPSEWSIQLTAVILIIVLLVYIKYFSRVVTGFNHKQL</sequence>
<evidence type="ECO:0000259" key="11">
    <source>
        <dbReference type="Pfam" id="PF00149"/>
    </source>
</evidence>
<protein>
    <submittedName>
        <fullName evidence="12">(African queen) hypothetical protein</fullName>
    </submittedName>
</protein>
<evidence type="ECO:0000256" key="7">
    <source>
        <dbReference type="ARBA" id="ARBA00022989"/>
    </source>
</evidence>
<evidence type="ECO:0000256" key="3">
    <source>
        <dbReference type="ARBA" id="ARBA00008895"/>
    </source>
</evidence>
<organism evidence="12 13">
    <name type="scientific">Danaus chrysippus</name>
    <name type="common">African queen</name>
    <dbReference type="NCBI Taxonomy" id="151541"/>
    <lineage>
        <taxon>Eukaryota</taxon>
        <taxon>Metazoa</taxon>
        <taxon>Ecdysozoa</taxon>
        <taxon>Arthropoda</taxon>
        <taxon>Hexapoda</taxon>
        <taxon>Insecta</taxon>
        <taxon>Pterygota</taxon>
        <taxon>Neoptera</taxon>
        <taxon>Endopterygota</taxon>
        <taxon>Lepidoptera</taxon>
        <taxon>Glossata</taxon>
        <taxon>Ditrysia</taxon>
        <taxon>Papilionoidea</taxon>
        <taxon>Nymphalidae</taxon>
        <taxon>Danainae</taxon>
        <taxon>Danaini</taxon>
        <taxon>Danaina</taxon>
        <taxon>Danaus</taxon>
        <taxon>Anosia</taxon>
    </lineage>
</organism>
<dbReference type="GO" id="GO:0016020">
    <property type="term" value="C:membrane"/>
    <property type="evidence" value="ECO:0007669"/>
    <property type="project" value="UniProtKB-SubCell"/>
</dbReference>
<keyword evidence="7 10" id="KW-1133">Transmembrane helix</keyword>
<comment type="subcellular location">
    <subcellularLocation>
        <location evidence="2">Membrane</location>
        <topology evidence="2">Multi-pass membrane protein</topology>
    </subcellularLocation>
</comment>
<keyword evidence="6" id="KW-0378">Hydrolase</keyword>
<reference evidence="12" key="1">
    <citation type="submission" date="2021-09" db="EMBL/GenBank/DDBJ databases">
        <authorList>
            <person name="Martin H S."/>
        </authorList>
    </citation>
    <scope>NUCLEOTIDE SEQUENCE</scope>
</reference>
<dbReference type="EMBL" id="CAKASE010000057">
    <property type="protein sequence ID" value="CAG9566687.1"/>
    <property type="molecule type" value="Genomic_DNA"/>
</dbReference>
<dbReference type="InterPro" id="IPR004843">
    <property type="entry name" value="Calcineurin-like_PHP"/>
</dbReference>
<dbReference type="PANTHER" id="PTHR13315:SF0">
    <property type="entry name" value="METALLOPHOSPHOESTERASE 1"/>
    <property type="match status" value="1"/>
</dbReference>
<keyword evidence="8 10" id="KW-0472">Membrane</keyword>
<evidence type="ECO:0000256" key="4">
    <source>
        <dbReference type="ARBA" id="ARBA00022692"/>
    </source>
</evidence>
<dbReference type="InterPro" id="IPR033308">
    <property type="entry name" value="PGAP5/Cdc1/Ted1"/>
</dbReference>
<dbReference type="Gene3D" id="3.60.21.10">
    <property type="match status" value="1"/>
</dbReference>
<evidence type="ECO:0000256" key="9">
    <source>
        <dbReference type="ARBA" id="ARBA00023211"/>
    </source>
</evidence>
<keyword evidence="5" id="KW-0479">Metal-binding</keyword>
<dbReference type="PANTHER" id="PTHR13315">
    <property type="entry name" value="METALLO PHOSPHOESTERASE RELATED"/>
    <property type="match status" value="1"/>
</dbReference>
<dbReference type="GO" id="GO:0016787">
    <property type="term" value="F:hydrolase activity"/>
    <property type="evidence" value="ECO:0007669"/>
    <property type="project" value="UniProtKB-KW"/>
</dbReference>
<evidence type="ECO:0000313" key="12">
    <source>
        <dbReference type="EMBL" id="CAG9566687.1"/>
    </source>
</evidence>
<evidence type="ECO:0000256" key="8">
    <source>
        <dbReference type="ARBA" id="ARBA00023136"/>
    </source>
</evidence>
<dbReference type="Pfam" id="PF00149">
    <property type="entry name" value="Metallophos"/>
    <property type="match status" value="1"/>
</dbReference>
<evidence type="ECO:0000256" key="10">
    <source>
        <dbReference type="SAM" id="Phobius"/>
    </source>
</evidence>
<dbReference type="OrthoDB" id="9984693at2759"/>
<comment type="caution">
    <text evidence="12">The sequence shown here is derived from an EMBL/GenBank/DDBJ whole genome shotgun (WGS) entry which is preliminary data.</text>
</comment>
<feature type="transmembrane region" description="Helical" evidence="10">
    <location>
        <begin position="316"/>
        <end position="336"/>
    </location>
</feature>
<proteinExistence type="inferred from homology"/>
<keyword evidence="4 10" id="KW-0812">Transmembrane</keyword>
<dbReference type="InterPro" id="IPR029052">
    <property type="entry name" value="Metallo-depent_PP-like"/>
</dbReference>
<dbReference type="SUPFAM" id="SSF56300">
    <property type="entry name" value="Metallo-dependent phosphatases"/>
    <property type="match status" value="1"/>
</dbReference>
<keyword evidence="13" id="KW-1185">Reference proteome</keyword>
<dbReference type="GO" id="GO:0046872">
    <property type="term" value="F:metal ion binding"/>
    <property type="evidence" value="ECO:0007669"/>
    <property type="project" value="UniProtKB-KW"/>
</dbReference>
<evidence type="ECO:0000256" key="6">
    <source>
        <dbReference type="ARBA" id="ARBA00022801"/>
    </source>
</evidence>
<name>A0A8J2QSG8_9NEOP</name>
<evidence type="ECO:0000256" key="5">
    <source>
        <dbReference type="ARBA" id="ARBA00022723"/>
    </source>
</evidence>
<evidence type="ECO:0000256" key="2">
    <source>
        <dbReference type="ARBA" id="ARBA00004141"/>
    </source>
</evidence>
<keyword evidence="9" id="KW-0464">Manganese</keyword>